<dbReference type="Gene3D" id="3.40.50.970">
    <property type="match status" value="1"/>
</dbReference>
<proteinExistence type="inferred from homology"/>
<dbReference type="PANTHER" id="PTHR23152:SF4">
    <property type="entry name" value="2-OXOADIPATE DEHYDROGENASE COMPLEX COMPONENT E1"/>
    <property type="match status" value="1"/>
</dbReference>
<feature type="domain" description="Transketolase-like pyrimidine-binding" evidence="7">
    <location>
        <begin position="591"/>
        <end position="786"/>
    </location>
</feature>
<dbReference type="GO" id="GO:0006099">
    <property type="term" value="P:tricarboxylic acid cycle"/>
    <property type="evidence" value="ECO:0007669"/>
    <property type="project" value="TreeGrafter"/>
</dbReference>
<dbReference type="CDD" id="cd02016">
    <property type="entry name" value="TPP_E1_OGDC_like"/>
    <property type="match status" value="1"/>
</dbReference>
<comment type="catalytic activity">
    <reaction evidence="6">
        <text>N(6)-[(R)-lipoyl]-L-lysyl-[protein] + 2-oxoglutarate + H(+) = N(6)-[(R)-S(8)-succinyldihydrolipoyl]-L-lysyl-[protein] + CO2</text>
        <dbReference type="Rhea" id="RHEA:12188"/>
        <dbReference type="Rhea" id="RHEA-COMP:10474"/>
        <dbReference type="Rhea" id="RHEA-COMP:20092"/>
        <dbReference type="ChEBI" id="CHEBI:15378"/>
        <dbReference type="ChEBI" id="CHEBI:16526"/>
        <dbReference type="ChEBI" id="CHEBI:16810"/>
        <dbReference type="ChEBI" id="CHEBI:83099"/>
        <dbReference type="ChEBI" id="CHEBI:83120"/>
        <dbReference type="EC" id="1.2.4.2"/>
    </reaction>
</comment>
<dbReference type="Proteomes" id="UP000192660">
    <property type="component" value="Unassembled WGS sequence"/>
</dbReference>
<keyword evidence="4" id="KW-0786">Thiamine pyrophosphate</keyword>
<dbReference type="STRING" id="28034.BFX07_09120"/>
<dbReference type="InterPro" id="IPR005475">
    <property type="entry name" value="Transketolase-like_Pyr-bd"/>
</dbReference>
<dbReference type="HAMAP" id="MF_01169">
    <property type="entry name" value="SucA_OdhA"/>
    <property type="match status" value="1"/>
</dbReference>
<evidence type="ECO:0000259" key="7">
    <source>
        <dbReference type="SMART" id="SM00861"/>
    </source>
</evidence>
<dbReference type="Pfam" id="PF00676">
    <property type="entry name" value="E1_dh"/>
    <property type="match status" value="1"/>
</dbReference>
<dbReference type="GO" id="GO:0006096">
    <property type="term" value="P:glycolytic process"/>
    <property type="evidence" value="ECO:0007669"/>
    <property type="project" value="UniProtKB-KW"/>
</dbReference>
<keyword evidence="9" id="KW-1185">Reference proteome</keyword>
<evidence type="ECO:0000256" key="2">
    <source>
        <dbReference type="ARBA" id="ARBA00012280"/>
    </source>
</evidence>
<dbReference type="InterPro" id="IPR032106">
    <property type="entry name" value="2-oxogl_dehyd_N"/>
</dbReference>
<comment type="cofactor">
    <cofactor evidence="1">
        <name>thiamine diphosphate</name>
        <dbReference type="ChEBI" id="CHEBI:58937"/>
    </cofactor>
</comment>
<dbReference type="EC" id="1.2.4.2" evidence="2"/>
<dbReference type="PIRSF" id="PIRSF000157">
    <property type="entry name" value="Oxoglu_dh_E1"/>
    <property type="match status" value="1"/>
</dbReference>
<evidence type="ECO:0000256" key="6">
    <source>
        <dbReference type="ARBA" id="ARBA00051911"/>
    </source>
</evidence>
<dbReference type="Pfam" id="PF16870">
    <property type="entry name" value="OxoGdeHyase_C"/>
    <property type="match status" value="1"/>
</dbReference>
<dbReference type="InterPro" id="IPR031717">
    <property type="entry name" value="ODO-1/KGD_C"/>
</dbReference>
<dbReference type="FunFam" id="3.40.50.970:FF:000036">
    <property type="entry name" value="2-oxoglutarate dehydrogenase E1 component"/>
    <property type="match status" value="1"/>
</dbReference>
<accession>A0A1W1WGS5</accession>
<dbReference type="NCBIfam" id="NF008907">
    <property type="entry name" value="PRK12270.1"/>
    <property type="match status" value="1"/>
</dbReference>
<evidence type="ECO:0000313" key="9">
    <source>
        <dbReference type="Proteomes" id="UP000192660"/>
    </source>
</evidence>
<dbReference type="EMBL" id="FWWY01000001">
    <property type="protein sequence ID" value="SMC05392.1"/>
    <property type="molecule type" value="Genomic_DNA"/>
</dbReference>
<evidence type="ECO:0000313" key="8">
    <source>
        <dbReference type="EMBL" id="SMC05392.1"/>
    </source>
</evidence>
<dbReference type="GO" id="GO:0045252">
    <property type="term" value="C:oxoglutarate dehydrogenase complex"/>
    <property type="evidence" value="ECO:0007669"/>
    <property type="project" value="TreeGrafter"/>
</dbReference>
<dbReference type="NCBIfam" id="TIGR00239">
    <property type="entry name" value="2oxo_dh_E1"/>
    <property type="match status" value="1"/>
</dbReference>
<evidence type="ECO:0000256" key="3">
    <source>
        <dbReference type="ARBA" id="ARBA00023002"/>
    </source>
</evidence>
<dbReference type="PANTHER" id="PTHR23152">
    <property type="entry name" value="2-OXOGLUTARATE DEHYDROGENASE"/>
    <property type="match status" value="1"/>
</dbReference>
<dbReference type="InterPro" id="IPR042179">
    <property type="entry name" value="KGD_C_sf"/>
</dbReference>
<evidence type="ECO:0000256" key="1">
    <source>
        <dbReference type="ARBA" id="ARBA00001964"/>
    </source>
</evidence>
<evidence type="ECO:0000256" key="4">
    <source>
        <dbReference type="ARBA" id="ARBA00023052"/>
    </source>
</evidence>
<dbReference type="Gene3D" id="1.10.287.1150">
    <property type="entry name" value="TPP helical domain"/>
    <property type="match status" value="1"/>
</dbReference>
<dbReference type="InterPro" id="IPR011603">
    <property type="entry name" value="2oxoglutarate_DH_E1"/>
</dbReference>
<dbReference type="Pfam" id="PF16078">
    <property type="entry name" value="2-oxogl_dehyd_N"/>
    <property type="match status" value="1"/>
</dbReference>
<reference evidence="9" key="1">
    <citation type="submission" date="2017-04" db="EMBL/GenBank/DDBJ databases">
        <authorList>
            <person name="Varghese N."/>
            <person name="Submissions S."/>
        </authorList>
    </citation>
    <scope>NUCLEOTIDE SEQUENCE [LARGE SCALE GENOMIC DNA]</scope>
    <source>
        <strain evidence="9">DSM 9293</strain>
    </source>
</reference>
<dbReference type="InterPro" id="IPR023784">
    <property type="entry name" value="2oxoglutarate_DH_E1_bac"/>
</dbReference>
<dbReference type="InterPro" id="IPR029061">
    <property type="entry name" value="THDP-binding"/>
</dbReference>
<dbReference type="Gene3D" id="3.40.50.11610">
    <property type="entry name" value="Multifunctional 2-oxoglutarate metabolism enzyme, C-terminal domain"/>
    <property type="match status" value="1"/>
</dbReference>
<keyword evidence="5" id="KW-0324">Glycolysis</keyword>
<gene>
    <name evidence="8" type="ORF">SAMN00768000_2220</name>
</gene>
<dbReference type="SUPFAM" id="SSF52518">
    <property type="entry name" value="Thiamin diphosphate-binding fold (THDP-binding)"/>
    <property type="match status" value="2"/>
</dbReference>
<sequence length="934" mass="104564">MAAARELHTLWQEFYGPNAGYIMELYEQYLRDPASIDEASRRLFEQWGPPPNDLATEDGASPVTISDASLETIRRGTELARNIREYGHLQAHLNPLANRVPSSPLLRLETYGLTPEQLQQVPAKSLWPNCPPTLKTGWDAIEELFKLYTGTVAYEFSHVHNVEERQWLIDYVESHRIQLPLSPVDKRTILRRLIAVDQFEKFLHHTFPGQKRFSIEGTDAMVPMLDRLIHLTATTTPIRNVVIGMAHRGRLNVLAHILGKPYADIFAEFHSAPNKDLVPSAGSAGINFGWTGDVKYHLGARKIMQESNMVEMRLALANNPSHLEFVDPVVEGMARALQDSRQRPGAPVQDVDRALAVLIHGDASFPGEGVVSETLNLSRLAAYNTGGTVHIIANNFLGFTTEPDQGRSTLYASDLAKGFEIPIVHVNGDDIEACLGVIEMAHAYRQAFHKDFLIDLVGYRRWGHNEGDDPSVTQPVLYHAVASHPVPWQVYAKRLEDERMITEEAVNEIIQAIQDDLRSIYQKLTRGEITLTPRGNLPEEPANPSPAPISRELLNDINQELLRRPKGFQLYPKLEKILAKRQDALTTPRGVDWALAETLAMGTILADGIPIRMTGQDSERGTFSQRHLVLHDVQTGDKFSPLEHLSHARASFLVANSPLSETAVLGFEYGYSTQAPDTLVFWEAQYGDFANVGQVLFDQFIAPGRAKWLQSSGLVMLLPHGYEGQGPEHSSARLERFLQLSADENWRVTIPTSAAQYFHLLRSQAAWLKERPRPLVVLTPKSLLRNPLAASDVTELVQGQFQPLYPLPVSDPSQVTRLVLTAGKIGIEIAQALKEQDPDAKWIALARVEQLYPFPSKELDALVASLPHLEEVYWVQEEPQNMGAWTYIATTLQYNVKGLPLKYVGRQPHSAPAEGFAQHHAIEQDRIIHEAISR</sequence>
<protein>
    <recommendedName>
        <fullName evidence="2">oxoglutarate dehydrogenase (succinyl-transferring)</fullName>
        <ecNumber evidence="2">1.2.4.2</ecNumber>
    </recommendedName>
</protein>
<dbReference type="InterPro" id="IPR001017">
    <property type="entry name" value="DH_E1"/>
</dbReference>
<dbReference type="NCBIfam" id="NF006914">
    <property type="entry name" value="PRK09404.1"/>
    <property type="match status" value="1"/>
</dbReference>
<dbReference type="GO" id="GO:0030976">
    <property type="term" value="F:thiamine pyrophosphate binding"/>
    <property type="evidence" value="ECO:0007669"/>
    <property type="project" value="InterPro"/>
</dbReference>
<dbReference type="AlphaFoldDB" id="A0A1W1WGS5"/>
<evidence type="ECO:0000256" key="5">
    <source>
        <dbReference type="ARBA" id="ARBA00023152"/>
    </source>
</evidence>
<dbReference type="GO" id="GO:0005829">
    <property type="term" value="C:cytosol"/>
    <property type="evidence" value="ECO:0007669"/>
    <property type="project" value="TreeGrafter"/>
</dbReference>
<dbReference type="GO" id="GO:0004591">
    <property type="term" value="F:oxoglutarate dehydrogenase (succinyl-transferring) activity"/>
    <property type="evidence" value="ECO:0007669"/>
    <property type="project" value="UniProtKB-EC"/>
</dbReference>
<dbReference type="Gene3D" id="3.40.50.12470">
    <property type="match status" value="1"/>
</dbReference>
<organism evidence="8 9">
    <name type="scientific">Sulfobacillus thermosulfidooxidans (strain DSM 9293 / VKM B-1269 / AT-1)</name>
    <dbReference type="NCBI Taxonomy" id="929705"/>
    <lineage>
        <taxon>Bacteria</taxon>
        <taxon>Bacillati</taxon>
        <taxon>Bacillota</taxon>
        <taxon>Clostridia</taxon>
        <taxon>Eubacteriales</taxon>
        <taxon>Clostridiales Family XVII. Incertae Sedis</taxon>
        <taxon>Sulfobacillus</taxon>
    </lineage>
</organism>
<name>A0A1W1WGS5_SULTA</name>
<dbReference type="RefSeq" id="WP_020373980.1">
    <property type="nucleotide sequence ID" value="NZ_FWWY01000001.1"/>
</dbReference>
<keyword evidence="3" id="KW-0560">Oxidoreductase</keyword>
<dbReference type="Pfam" id="PF02779">
    <property type="entry name" value="Transket_pyr"/>
    <property type="match status" value="1"/>
</dbReference>
<dbReference type="SMART" id="SM00861">
    <property type="entry name" value="Transket_pyr"/>
    <property type="match status" value="1"/>
</dbReference>